<reference evidence="3" key="1">
    <citation type="submission" date="2020-09" db="EMBL/GenBank/DDBJ databases">
        <authorList>
            <person name="Kikuchi T."/>
        </authorList>
    </citation>
    <scope>NUCLEOTIDE SEQUENCE</scope>
    <source>
        <strain evidence="3">SH1</strain>
    </source>
</reference>
<organism evidence="3 4">
    <name type="scientific">Bursaphelenchus okinawaensis</name>
    <dbReference type="NCBI Taxonomy" id="465554"/>
    <lineage>
        <taxon>Eukaryota</taxon>
        <taxon>Metazoa</taxon>
        <taxon>Ecdysozoa</taxon>
        <taxon>Nematoda</taxon>
        <taxon>Chromadorea</taxon>
        <taxon>Rhabditida</taxon>
        <taxon>Tylenchina</taxon>
        <taxon>Tylenchomorpha</taxon>
        <taxon>Aphelenchoidea</taxon>
        <taxon>Aphelenchoididae</taxon>
        <taxon>Bursaphelenchus</taxon>
    </lineage>
</organism>
<evidence type="ECO:0000313" key="4">
    <source>
        <dbReference type="Proteomes" id="UP000614601"/>
    </source>
</evidence>
<comment type="caution">
    <text evidence="3">The sequence shown here is derived from an EMBL/GenBank/DDBJ whole genome shotgun (WGS) entry which is preliminary data.</text>
</comment>
<gene>
    <name evidence="3" type="ORF">BOKJ2_LOCUS12071</name>
</gene>
<sequence>MEPKLYKHSLLLGAVLILHFVTLYHATEVKKSSLLAAAVDHEMQNDDTVHDGNSTRVKRQYGCPSGCYSSCMNNAQCQRYQVATVCMLGCCCPQTNLSSACDGDPAVAACLNGLCGQGYFCNNRNFCCRCQSGTSPGPCVNNLCPAGYACNTNNYCCSLGSGSVLGPCVNGRCPDGYACGAGNLCYPSENKFLVNLANLALCIKHFFDFTDQLRLQLKNHNIMLLSTSILLLLQMVAHASSDKEKHDNSTVTLSKRNKRQYISNCPQSCFSCSPAASCQSMLPQFTCTGSCCCPAAKTLTGACDGDDAVAACLNNLCGQGFFCTRSNYCCRCPVGKSIGNCVNGKCPVGYSCNTNNYCCAVGMIGVAGECVNGQCPSGYKCGDGNLCYSNSDGTDNANAQGFNGTSNSITRLSAHPKPADLSSHLRPATDPRPRTIDVNTGRFMLGPANNFYNGNLNNLPQGMGIASQNLGANSMPQGLGIVNVAGNGLSGFQGAANINQAVPNQLVPNYSTNQGFGQNGNYPDIFAAINPQNAILTPQTSMNIIPGLNLNNVVPQILALSNMPNSNGFGTQQDTNVNSPWASRNGKKKT</sequence>
<feature type="region of interest" description="Disordered" evidence="1">
    <location>
        <begin position="415"/>
        <end position="434"/>
    </location>
</feature>
<proteinExistence type="predicted"/>
<name>A0A811LFH6_9BILA</name>
<evidence type="ECO:0000256" key="2">
    <source>
        <dbReference type="SAM" id="SignalP"/>
    </source>
</evidence>
<dbReference type="Proteomes" id="UP000614601">
    <property type="component" value="Unassembled WGS sequence"/>
</dbReference>
<accession>A0A811LFH6</accession>
<dbReference type="InterPro" id="IPR006150">
    <property type="entry name" value="Cys_repeat_1"/>
</dbReference>
<feature type="compositionally biased region" description="Polar residues" evidence="1">
    <location>
        <begin position="568"/>
        <end position="582"/>
    </location>
</feature>
<protein>
    <submittedName>
        <fullName evidence="3">Uncharacterized protein</fullName>
    </submittedName>
</protein>
<feature type="region of interest" description="Disordered" evidence="1">
    <location>
        <begin position="568"/>
        <end position="590"/>
    </location>
</feature>
<feature type="chain" id="PRO_5035595069" evidence="2">
    <location>
        <begin position="27"/>
        <end position="590"/>
    </location>
</feature>
<dbReference type="AlphaFoldDB" id="A0A811LFH6"/>
<evidence type="ECO:0000256" key="1">
    <source>
        <dbReference type="SAM" id="MobiDB-lite"/>
    </source>
</evidence>
<keyword evidence="4" id="KW-1185">Reference proteome</keyword>
<dbReference type="Proteomes" id="UP000783686">
    <property type="component" value="Unassembled WGS sequence"/>
</dbReference>
<dbReference type="EMBL" id="CAJFDH010000005">
    <property type="protein sequence ID" value="CAD5226424.1"/>
    <property type="molecule type" value="Genomic_DNA"/>
</dbReference>
<dbReference type="OrthoDB" id="10009287at2759"/>
<dbReference type="EMBL" id="CAJFCW020000005">
    <property type="protein sequence ID" value="CAG9122158.1"/>
    <property type="molecule type" value="Genomic_DNA"/>
</dbReference>
<feature type="signal peptide" evidence="2">
    <location>
        <begin position="1"/>
        <end position="26"/>
    </location>
</feature>
<dbReference type="SMART" id="SM00289">
    <property type="entry name" value="WR1"/>
    <property type="match status" value="4"/>
</dbReference>
<dbReference type="PANTHER" id="PTHR34150:SF12">
    <property type="entry name" value="CC DOMAIN-CONTAINING PROTEIN"/>
    <property type="match status" value="1"/>
</dbReference>
<evidence type="ECO:0000313" key="3">
    <source>
        <dbReference type="EMBL" id="CAD5226424.1"/>
    </source>
</evidence>
<dbReference type="PANTHER" id="PTHR34150">
    <property type="entry name" value="PROTEIN CBG08832-RELATED"/>
    <property type="match status" value="1"/>
</dbReference>
<keyword evidence="2" id="KW-0732">Signal</keyword>